<dbReference type="InterPro" id="IPR011989">
    <property type="entry name" value="ARM-like"/>
</dbReference>
<reference evidence="1" key="1">
    <citation type="submission" date="2022-03" db="EMBL/GenBank/DDBJ databases">
        <title>Complete genome sequence of Caldinitratiruptor microaerophilus.</title>
        <authorList>
            <person name="Mukaiyama R."/>
            <person name="Nishiyama T."/>
            <person name="Ueda K."/>
        </authorList>
    </citation>
    <scope>NUCLEOTIDE SEQUENCE</scope>
    <source>
        <strain evidence="1">JCM 16183</strain>
    </source>
</reference>
<dbReference type="InterPro" id="IPR004155">
    <property type="entry name" value="PBS_lyase_HEAT"/>
</dbReference>
<evidence type="ECO:0008006" key="3">
    <source>
        <dbReference type="Google" id="ProtNLM"/>
    </source>
</evidence>
<evidence type="ECO:0000313" key="2">
    <source>
        <dbReference type="Proteomes" id="UP001163687"/>
    </source>
</evidence>
<dbReference type="InterPro" id="IPR016024">
    <property type="entry name" value="ARM-type_fold"/>
</dbReference>
<dbReference type="KEGG" id="cmic:caldi_14270"/>
<keyword evidence="2" id="KW-1185">Reference proteome</keyword>
<dbReference type="PANTHER" id="PTHR12697:SF5">
    <property type="entry name" value="DEOXYHYPUSINE HYDROXYLASE"/>
    <property type="match status" value="1"/>
</dbReference>
<dbReference type="Proteomes" id="UP001163687">
    <property type="component" value="Chromosome"/>
</dbReference>
<dbReference type="PANTHER" id="PTHR12697">
    <property type="entry name" value="PBS LYASE HEAT-LIKE PROTEIN"/>
    <property type="match status" value="1"/>
</dbReference>
<organism evidence="1 2">
    <name type="scientific">Caldinitratiruptor microaerophilus</name>
    <dbReference type="NCBI Taxonomy" id="671077"/>
    <lineage>
        <taxon>Bacteria</taxon>
        <taxon>Bacillati</taxon>
        <taxon>Bacillota</taxon>
        <taxon>Clostridia</taxon>
        <taxon>Eubacteriales</taxon>
        <taxon>Symbiobacteriaceae</taxon>
        <taxon>Caldinitratiruptor</taxon>
    </lineage>
</organism>
<dbReference type="Gene3D" id="1.25.10.10">
    <property type="entry name" value="Leucine-rich Repeat Variant"/>
    <property type="match status" value="2"/>
</dbReference>
<dbReference type="SMART" id="SM00567">
    <property type="entry name" value="EZ_HEAT"/>
    <property type="match status" value="3"/>
</dbReference>
<proteinExistence type="predicted"/>
<dbReference type="GO" id="GO:0016491">
    <property type="term" value="F:oxidoreductase activity"/>
    <property type="evidence" value="ECO:0007669"/>
    <property type="project" value="TreeGrafter"/>
</dbReference>
<evidence type="ECO:0000313" key="1">
    <source>
        <dbReference type="EMBL" id="BDG60337.1"/>
    </source>
</evidence>
<dbReference type="EMBL" id="AP025628">
    <property type="protein sequence ID" value="BDG60337.1"/>
    <property type="molecule type" value="Genomic_DNA"/>
</dbReference>
<sequence>MKLELQYLLEQARSGDVGIRRTAMRQLARYPVPEALTALVAGLCDEPAVADAAAHSLLRIGGEAAARAVVPLLAHEEVRPRSVALDVLIGLGRTAGPVLVELLGHPDRELRKMAAEVLAQGTYVEACPALEAVLDDPDPVVRAAAAAAVAALGCRGAAQHLVQRLAEEREDWVRFALAGAVARLASPNEVQALLEEMPDGALADLVRTELRHRLEGAAVEEEAWG</sequence>
<dbReference type="Pfam" id="PF13646">
    <property type="entry name" value="HEAT_2"/>
    <property type="match status" value="2"/>
</dbReference>
<name>A0AA35CJN1_9FIRM</name>
<gene>
    <name evidence="1" type="ORF">caldi_14270</name>
</gene>
<dbReference type="SUPFAM" id="SSF48371">
    <property type="entry name" value="ARM repeat"/>
    <property type="match status" value="1"/>
</dbReference>
<protein>
    <recommendedName>
        <fullName evidence="3">HEAT repeat domain-containing protein</fullName>
    </recommendedName>
</protein>
<accession>A0AA35CJN1</accession>
<dbReference type="AlphaFoldDB" id="A0AA35CJN1"/>